<proteinExistence type="predicted"/>
<dbReference type="STRING" id="880072.Desac_0776"/>
<keyword evidence="1" id="KW-1133">Transmembrane helix</keyword>
<accession>F2NFA0</accession>
<evidence type="ECO:0000256" key="1">
    <source>
        <dbReference type="SAM" id="Phobius"/>
    </source>
</evidence>
<keyword evidence="2" id="KW-0732">Signal</keyword>
<name>F2NFA0_DESAR</name>
<evidence type="ECO:0000313" key="4">
    <source>
        <dbReference type="Proteomes" id="UP000000483"/>
    </source>
</evidence>
<dbReference type="Proteomes" id="UP000000483">
    <property type="component" value="Chromosome"/>
</dbReference>
<dbReference type="RefSeq" id="WP_013705768.1">
    <property type="nucleotide sequence ID" value="NC_015388.1"/>
</dbReference>
<gene>
    <name evidence="3" type="ordered locus">Desac_0776</name>
</gene>
<protein>
    <recommendedName>
        <fullName evidence="5">PEP motif anchor domain protein</fullName>
    </recommendedName>
</protein>
<dbReference type="EMBL" id="CP002629">
    <property type="protein sequence ID" value="AEB08655.1"/>
    <property type="molecule type" value="Genomic_DNA"/>
</dbReference>
<evidence type="ECO:0000256" key="2">
    <source>
        <dbReference type="SAM" id="SignalP"/>
    </source>
</evidence>
<keyword evidence="1" id="KW-0472">Membrane</keyword>
<organism evidence="3 4">
    <name type="scientific">Desulfobacca acetoxidans (strain ATCC 700848 / DSM 11109 / ASRB2)</name>
    <dbReference type="NCBI Taxonomy" id="880072"/>
    <lineage>
        <taxon>Bacteria</taxon>
        <taxon>Pseudomonadati</taxon>
        <taxon>Thermodesulfobacteriota</taxon>
        <taxon>Desulfobaccia</taxon>
        <taxon>Desulfobaccales</taxon>
        <taxon>Desulfobaccaceae</taxon>
        <taxon>Desulfobacca</taxon>
    </lineage>
</organism>
<keyword evidence="1" id="KW-0812">Transmembrane</keyword>
<sequence>MKLGRIILIGLALFLMSGPAWASPYATTLVDSGGTFGPSPYNDPASVLGAPATDFYDPWGSWSGGDNYRKVKLVEPAYNYAPDQTTKLITTLRNPSYIVVGFDHQVINDQNNPYGIDFLVFGNAFYVGSGFVNDETNMATYMLVGGAFTENVLVSVSQGPAYEGQPQNEWTWYTYSNGPYGDNAFPTQAYEWDQAKYDATGNGWTDDLMDFTKPVNPAYYDTLMAGGLSGAAGIALYEGSGGGTGFDLDVFGLDWIQYIKVEGTADFKEGEIDAFADVAPVPVPGAVLLLGGGLLRLMAWRRRTN</sequence>
<evidence type="ECO:0000313" key="3">
    <source>
        <dbReference type="EMBL" id="AEB08655.1"/>
    </source>
</evidence>
<feature type="chain" id="PRO_5003287148" description="PEP motif anchor domain protein" evidence="2">
    <location>
        <begin position="23"/>
        <end position="305"/>
    </location>
</feature>
<dbReference type="HOGENOM" id="CLU_942415_0_0_7"/>
<feature type="transmembrane region" description="Helical" evidence="1">
    <location>
        <begin position="281"/>
        <end position="299"/>
    </location>
</feature>
<reference evidence="4" key="2">
    <citation type="submission" date="2011-03" db="EMBL/GenBank/DDBJ databases">
        <title>The complete genome of Desulfobacca acetoxidans DSM 11109.</title>
        <authorList>
            <consortium name="US DOE Joint Genome Institute (JGI-PGF)"/>
            <person name="Lucas S."/>
            <person name="Copeland A."/>
            <person name="Lapidus A."/>
            <person name="Bruce D."/>
            <person name="Goodwin L."/>
            <person name="Pitluck S."/>
            <person name="Peters L."/>
            <person name="Kyrpides N."/>
            <person name="Mavromatis K."/>
            <person name="Ivanova N."/>
            <person name="Ovchinnikova G."/>
            <person name="Teshima H."/>
            <person name="Detter J.C."/>
            <person name="Han C."/>
            <person name="Land M."/>
            <person name="Hauser L."/>
            <person name="Markowitz V."/>
            <person name="Cheng J.-F."/>
            <person name="Hugenholtz P."/>
            <person name="Woyke T."/>
            <person name="Wu D."/>
            <person name="Spring S."/>
            <person name="Schueler E."/>
            <person name="Brambilla E."/>
            <person name="Klenk H.-P."/>
            <person name="Eisen J.A."/>
        </authorList>
    </citation>
    <scope>NUCLEOTIDE SEQUENCE [LARGE SCALE GENOMIC DNA]</scope>
    <source>
        <strain evidence="4">ATCC 700848 / DSM 11109 / ASRB2</strain>
    </source>
</reference>
<feature type="signal peptide" evidence="2">
    <location>
        <begin position="1"/>
        <end position="22"/>
    </location>
</feature>
<dbReference type="AlphaFoldDB" id="F2NFA0"/>
<keyword evidence="4" id="KW-1185">Reference proteome</keyword>
<evidence type="ECO:0008006" key="5">
    <source>
        <dbReference type="Google" id="ProtNLM"/>
    </source>
</evidence>
<dbReference type="OrthoDB" id="268031at2"/>
<dbReference type="KEGG" id="dao:Desac_0776"/>
<dbReference type="eggNOG" id="ENOG5033U68">
    <property type="taxonomic scope" value="Bacteria"/>
</dbReference>
<reference evidence="3 4" key="1">
    <citation type="journal article" date="2011" name="Stand. Genomic Sci.">
        <title>Complete genome sequence of the acetate-degrading sulfate reducer Desulfobacca acetoxidans type strain (ASRB2).</title>
        <authorList>
            <person name="Goker M."/>
            <person name="Teshima H."/>
            <person name="Lapidus A."/>
            <person name="Nolan M."/>
            <person name="Lucas S."/>
            <person name="Hammon N."/>
            <person name="Deshpande S."/>
            <person name="Cheng J.F."/>
            <person name="Tapia R."/>
            <person name="Han C."/>
            <person name="Goodwin L."/>
            <person name="Pitluck S."/>
            <person name="Huntemann M."/>
            <person name="Liolios K."/>
            <person name="Ivanova N."/>
            <person name="Pagani I."/>
            <person name="Mavromatis K."/>
            <person name="Ovchinikova G."/>
            <person name="Pati A."/>
            <person name="Chen A."/>
            <person name="Palaniappan K."/>
            <person name="Land M."/>
            <person name="Hauser L."/>
            <person name="Brambilla E.M."/>
            <person name="Rohde M."/>
            <person name="Spring S."/>
            <person name="Detter J.C."/>
            <person name="Woyke T."/>
            <person name="Bristow J."/>
            <person name="Eisen J.A."/>
            <person name="Markowitz V."/>
            <person name="Hugenholtz P."/>
            <person name="Kyrpides N.C."/>
            <person name="Klenk H.P."/>
        </authorList>
    </citation>
    <scope>NUCLEOTIDE SEQUENCE [LARGE SCALE GENOMIC DNA]</scope>
    <source>
        <strain evidence="4">ATCC 700848 / DSM 11109 / ASRB2</strain>
    </source>
</reference>